<sequence>MIGYVTLGTNDLQKAAAFYDVLLGQLGAARFMENERLIAWSTGPVGAGLAIVTPYDESPASAGNGTMVALQASSPDLVDKVYQKAVALGAKEEGEPGERGDIPGFYAGYFRDLDGNKLNVFYMPSPA</sequence>
<feature type="domain" description="VOC" evidence="1">
    <location>
        <begin position="1"/>
        <end position="123"/>
    </location>
</feature>
<dbReference type="CDD" id="cd07262">
    <property type="entry name" value="VOC_like"/>
    <property type="match status" value="1"/>
</dbReference>
<dbReference type="PANTHER" id="PTHR35006">
    <property type="entry name" value="GLYOXALASE FAMILY PROTEIN (AFU_ORTHOLOGUE AFUA_5G14830)"/>
    <property type="match status" value="1"/>
</dbReference>
<dbReference type="Gene3D" id="3.10.180.10">
    <property type="entry name" value="2,3-Dihydroxybiphenyl 1,2-Dioxygenase, domain 1"/>
    <property type="match status" value="1"/>
</dbReference>
<dbReference type="InterPro" id="IPR029068">
    <property type="entry name" value="Glyas_Bleomycin-R_OHBP_Dase"/>
</dbReference>
<organism evidence="2 3">
    <name type="scientific">Pseudoalteromonas ruthenica</name>
    <dbReference type="NCBI Taxonomy" id="151081"/>
    <lineage>
        <taxon>Bacteria</taxon>
        <taxon>Pseudomonadati</taxon>
        <taxon>Pseudomonadota</taxon>
        <taxon>Gammaproteobacteria</taxon>
        <taxon>Alteromonadales</taxon>
        <taxon>Pseudoalteromonadaceae</taxon>
        <taxon>Pseudoalteromonas</taxon>
    </lineage>
</organism>
<evidence type="ECO:0000259" key="1">
    <source>
        <dbReference type="PROSITE" id="PS51819"/>
    </source>
</evidence>
<evidence type="ECO:0000313" key="2">
    <source>
        <dbReference type="EMBL" id="TMP86913.1"/>
    </source>
</evidence>
<accession>A0A5S3Z3W0</accession>
<evidence type="ECO:0000313" key="3">
    <source>
        <dbReference type="Proteomes" id="UP000305874"/>
    </source>
</evidence>
<dbReference type="STRING" id="151081.TW72_06590"/>
<dbReference type="EMBL" id="PNCG01000010">
    <property type="protein sequence ID" value="TMP86913.1"/>
    <property type="molecule type" value="Genomic_DNA"/>
</dbReference>
<dbReference type="RefSeq" id="WP_053909492.1">
    <property type="nucleotide sequence ID" value="NZ_CP023397.1"/>
</dbReference>
<protein>
    <submittedName>
        <fullName evidence="2">VOC family protein</fullName>
    </submittedName>
</protein>
<proteinExistence type="predicted"/>
<dbReference type="SUPFAM" id="SSF54593">
    <property type="entry name" value="Glyoxalase/Bleomycin resistance protein/Dihydroxybiphenyl dioxygenase"/>
    <property type="match status" value="1"/>
</dbReference>
<dbReference type="InterPro" id="IPR037523">
    <property type="entry name" value="VOC_core"/>
</dbReference>
<dbReference type="Proteomes" id="UP000305874">
    <property type="component" value="Unassembled WGS sequence"/>
</dbReference>
<dbReference type="InterPro" id="IPR004360">
    <property type="entry name" value="Glyas_Fos-R_dOase_dom"/>
</dbReference>
<name>A0A5S3Z3W0_9GAMM</name>
<reference evidence="3" key="2">
    <citation type="submission" date="2019-06" db="EMBL/GenBank/DDBJ databases">
        <title>Co-occurence of chitin degradation, pigmentation and bioactivity in marine Pseudoalteromonas.</title>
        <authorList>
            <person name="Sonnenschein E.C."/>
            <person name="Bech P.K."/>
        </authorList>
    </citation>
    <scope>NUCLEOTIDE SEQUENCE [LARGE SCALE GENOMIC DNA]</scope>
    <source>
        <strain evidence="3">S2897</strain>
    </source>
</reference>
<comment type="caution">
    <text evidence="2">The sequence shown here is derived from an EMBL/GenBank/DDBJ whole genome shotgun (WGS) entry which is preliminary data.</text>
</comment>
<dbReference type="AlphaFoldDB" id="A0A5S3Z3W0"/>
<gene>
    <name evidence="2" type="ORF">CWC05_10570</name>
</gene>
<reference evidence="2 3" key="1">
    <citation type="submission" date="2017-12" db="EMBL/GenBank/DDBJ databases">
        <authorList>
            <person name="Paulsen S."/>
            <person name="Gram L.K."/>
        </authorList>
    </citation>
    <scope>NUCLEOTIDE SEQUENCE [LARGE SCALE GENOMIC DNA]</scope>
    <source>
        <strain evidence="2 3">S2897</strain>
    </source>
</reference>
<dbReference type="Pfam" id="PF00903">
    <property type="entry name" value="Glyoxalase"/>
    <property type="match status" value="1"/>
</dbReference>
<dbReference type="PANTHER" id="PTHR35006:SF1">
    <property type="entry name" value="BLL2941 PROTEIN"/>
    <property type="match status" value="1"/>
</dbReference>
<dbReference type="PROSITE" id="PS51819">
    <property type="entry name" value="VOC"/>
    <property type="match status" value="1"/>
</dbReference>